<organism evidence="1 2">
    <name type="scientific">Smallanthus sonchifolius</name>
    <dbReference type="NCBI Taxonomy" id="185202"/>
    <lineage>
        <taxon>Eukaryota</taxon>
        <taxon>Viridiplantae</taxon>
        <taxon>Streptophyta</taxon>
        <taxon>Embryophyta</taxon>
        <taxon>Tracheophyta</taxon>
        <taxon>Spermatophyta</taxon>
        <taxon>Magnoliopsida</taxon>
        <taxon>eudicotyledons</taxon>
        <taxon>Gunneridae</taxon>
        <taxon>Pentapetalae</taxon>
        <taxon>asterids</taxon>
        <taxon>campanulids</taxon>
        <taxon>Asterales</taxon>
        <taxon>Asteraceae</taxon>
        <taxon>Asteroideae</taxon>
        <taxon>Heliantheae alliance</taxon>
        <taxon>Millerieae</taxon>
        <taxon>Smallanthus</taxon>
    </lineage>
</organism>
<dbReference type="EMBL" id="CM042032">
    <property type="protein sequence ID" value="KAI3776914.1"/>
    <property type="molecule type" value="Genomic_DNA"/>
</dbReference>
<accession>A0ACB9G0I8</accession>
<comment type="caution">
    <text evidence="1">The sequence shown here is derived from an EMBL/GenBank/DDBJ whole genome shotgun (WGS) entry which is preliminary data.</text>
</comment>
<name>A0ACB9G0I8_9ASTR</name>
<protein>
    <submittedName>
        <fullName evidence="1">Uncharacterized protein</fullName>
    </submittedName>
</protein>
<evidence type="ECO:0000313" key="2">
    <source>
        <dbReference type="Proteomes" id="UP001056120"/>
    </source>
</evidence>
<reference evidence="1 2" key="2">
    <citation type="journal article" date="2022" name="Mol. Ecol. Resour.">
        <title>The genomes of chicory, endive, great burdock and yacon provide insights into Asteraceae paleo-polyploidization history and plant inulin production.</title>
        <authorList>
            <person name="Fan W."/>
            <person name="Wang S."/>
            <person name="Wang H."/>
            <person name="Wang A."/>
            <person name="Jiang F."/>
            <person name="Liu H."/>
            <person name="Zhao H."/>
            <person name="Xu D."/>
            <person name="Zhang Y."/>
        </authorList>
    </citation>
    <scope>NUCLEOTIDE SEQUENCE [LARGE SCALE GENOMIC DNA]</scope>
    <source>
        <strain evidence="2">cv. Yunnan</strain>
        <tissue evidence="1">Leaves</tissue>
    </source>
</reference>
<dbReference type="Proteomes" id="UP001056120">
    <property type="component" value="Linkage Group LG15"/>
</dbReference>
<proteinExistence type="predicted"/>
<reference evidence="2" key="1">
    <citation type="journal article" date="2022" name="Mol. Ecol. Resour.">
        <title>The genomes of chicory, endive, great burdock and yacon provide insights into Asteraceae palaeo-polyploidization history and plant inulin production.</title>
        <authorList>
            <person name="Fan W."/>
            <person name="Wang S."/>
            <person name="Wang H."/>
            <person name="Wang A."/>
            <person name="Jiang F."/>
            <person name="Liu H."/>
            <person name="Zhao H."/>
            <person name="Xu D."/>
            <person name="Zhang Y."/>
        </authorList>
    </citation>
    <scope>NUCLEOTIDE SEQUENCE [LARGE SCALE GENOMIC DNA]</scope>
    <source>
        <strain evidence="2">cv. Yunnan</strain>
    </source>
</reference>
<sequence length="214" mass="24638">MVQQYSGNMARKLMFGSRYFGKGREDGGPGDEEIEHVDLILTILGYNQAFCVADYFPWLRWITDFDGHEKIIRNAILAARMYQDPLIDDRIQQWKDVLGRNKTTCLTCQSLFCVILIHFGEVQDLFLAASDNVANNIEWAMAEMINEPRIFNKAVHELDFLVGKDRLVQEFDLRNLNYVKACVKETFRLHPVAPFNVTHMTIADSIDRGSSIRS</sequence>
<keyword evidence="2" id="KW-1185">Reference proteome</keyword>
<evidence type="ECO:0000313" key="1">
    <source>
        <dbReference type="EMBL" id="KAI3776914.1"/>
    </source>
</evidence>
<gene>
    <name evidence="1" type="ORF">L1987_46705</name>
</gene>